<dbReference type="AlphaFoldDB" id="A0A7X0DMY6"/>
<organism evidence="7 8">
    <name type="scientific">Novispirillum itersonii</name>
    <name type="common">Aquaspirillum itersonii</name>
    <dbReference type="NCBI Taxonomy" id="189"/>
    <lineage>
        <taxon>Bacteria</taxon>
        <taxon>Pseudomonadati</taxon>
        <taxon>Pseudomonadota</taxon>
        <taxon>Alphaproteobacteria</taxon>
        <taxon>Rhodospirillales</taxon>
        <taxon>Novispirillaceae</taxon>
        <taxon>Novispirillum</taxon>
    </lineage>
</organism>
<dbReference type="InterPro" id="IPR051461">
    <property type="entry name" value="UPF0750_membrane"/>
</dbReference>
<feature type="transmembrane region" description="Helical" evidence="6">
    <location>
        <begin position="87"/>
        <end position="105"/>
    </location>
</feature>
<evidence type="ECO:0000256" key="2">
    <source>
        <dbReference type="ARBA" id="ARBA00022475"/>
    </source>
</evidence>
<keyword evidence="4 6" id="KW-1133">Transmembrane helix</keyword>
<proteinExistence type="predicted"/>
<keyword evidence="3 6" id="KW-0812">Transmembrane</keyword>
<evidence type="ECO:0000256" key="3">
    <source>
        <dbReference type="ARBA" id="ARBA00022692"/>
    </source>
</evidence>
<evidence type="ECO:0000256" key="6">
    <source>
        <dbReference type="SAM" id="Phobius"/>
    </source>
</evidence>
<dbReference type="Pfam" id="PF02588">
    <property type="entry name" value="YitT_membrane"/>
    <property type="match status" value="1"/>
</dbReference>
<comment type="caution">
    <text evidence="7">The sequence shown here is derived from an EMBL/GenBank/DDBJ whole genome shotgun (WGS) entry which is preliminary data.</text>
</comment>
<comment type="subcellular location">
    <subcellularLocation>
        <location evidence="1">Cell membrane</location>
        <topology evidence="1">Multi-pass membrane protein</topology>
    </subcellularLocation>
</comment>
<gene>
    <name evidence="7" type="ORF">FHS48_003034</name>
</gene>
<evidence type="ECO:0000256" key="5">
    <source>
        <dbReference type="ARBA" id="ARBA00023136"/>
    </source>
</evidence>
<dbReference type="PANTHER" id="PTHR33545">
    <property type="entry name" value="UPF0750 MEMBRANE PROTEIN YITT-RELATED"/>
    <property type="match status" value="1"/>
</dbReference>
<feature type="transmembrane region" description="Helical" evidence="6">
    <location>
        <begin position="183"/>
        <end position="200"/>
    </location>
</feature>
<evidence type="ECO:0000256" key="1">
    <source>
        <dbReference type="ARBA" id="ARBA00004651"/>
    </source>
</evidence>
<accession>A0A7X0DMY6</accession>
<keyword evidence="8" id="KW-1185">Reference proteome</keyword>
<feature type="transmembrane region" description="Helical" evidence="6">
    <location>
        <begin position="22"/>
        <end position="40"/>
    </location>
</feature>
<name>A0A7X0DMY6_NOVIT</name>
<evidence type="ECO:0000313" key="7">
    <source>
        <dbReference type="EMBL" id="MBB6211593.1"/>
    </source>
</evidence>
<feature type="transmembrane region" description="Helical" evidence="6">
    <location>
        <begin position="156"/>
        <end position="177"/>
    </location>
</feature>
<reference evidence="7 8" key="1">
    <citation type="submission" date="2020-08" db="EMBL/GenBank/DDBJ databases">
        <title>Genomic Encyclopedia of Type Strains, Phase IV (KMG-IV): sequencing the most valuable type-strain genomes for metagenomic binning, comparative biology and taxonomic classification.</title>
        <authorList>
            <person name="Goeker M."/>
        </authorList>
    </citation>
    <scope>NUCLEOTIDE SEQUENCE [LARGE SCALE GENOMIC DNA]</scope>
    <source>
        <strain evidence="7 8">DSM 11590</strain>
    </source>
</reference>
<dbReference type="InterPro" id="IPR003740">
    <property type="entry name" value="YitT"/>
</dbReference>
<dbReference type="Proteomes" id="UP000544872">
    <property type="component" value="Unassembled WGS sequence"/>
</dbReference>
<keyword evidence="2" id="KW-1003">Cell membrane</keyword>
<dbReference type="RefSeq" id="WP_184264508.1">
    <property type="nucleotide sequence ID" value="NZ_JACIIX010000012.1"/>
</dbReference>
<evidence type="ECO:0000313" key="8">
    <source>
        <dbReference type="Proteomes" id="UP000544872"/>
    </source>
</evidence>
<dbReference type="GO" id="GO:0005886">
    <property type="term" value="C:plasma membrane"/>
    <property type="evidence" value="ECO:0007669"/>
    <property type="project" value="UniProtKB-SubCell"/>
</dbReference>
<evidence type="ECO:0000256" key="4">
    <source>
        <dbReference type="ARBA" id="ARBA00022989"/>
    </source>
</evidence>
<feature type="transmembrane region" description="Helical" evidence="6">
    <location>
        <begin position="117"/>
        <end position="135"/>
    </location>
</feature>
<dbReference type="EMBL" id="JACIIX010000012">
    <property type="protein sequence ID" value="MBB6211593.1"/>
    <property type="molecule type" value="Genomic_DNA"/>
</dbReference>
<dbReference type="PANTHER" id="PTHR33545:SF5">
    <property type="entry name" value="UPF0750 MEMBRANE PROTEIN YITT"/>
    <property type="match status" value="1"/>
</dbReference>
<protein>
    <submittedName>
        <fullName evidence="7">Uncharacterized membrane-anchored protein YitT (DUF2179 family)</fullName>
    </submittedName>
</protein>
<feature type="transmembrane region" description="Helical" evidence="6">
    <location>
        <begin position="52"/>
        <end position="75"/>
    </location>
</feature>
<sequence length="210" mass="22476">MTAAAVTPDALPAERHRLYEDVLALLTGTLLVSLGAVIYTKAVLLVGSTAGLALLTSYVTGLGFGAVFFVLNLPFYVLGVIRMGWAFTLRTFLAVGMVSLLSRYVSGWVDFSTLNPVYATVIGSCLIGCGMLMLFRHRTGLGGINILAMFLQERTGLRAGYLQLGIDLALMAAAWFVLPVENLALSVLGITITNLIIAINHKPGRYTAFS</sequence>
<keyword evidence="5 6" id="KW-0472">Membrane</keyword>